<keyword evidence="3" id="KW-1185">Reference proteome</keyword>
<sequence length="153" mass="15721">MKTPAAHKAIKVIVATIAAVVLLGIGGAIGRFQTDADIEPVAATAPATVTVTKTATPPPATTITAPAPPPVTVTYTPPTPTGFGDGIYAVGSDIQPGRYKTEGADRCYFARLKDDSGSFESIIANNNLSGPGSVTVKKGEFFEVKGDCTWVKA</sequence>
<accession>A0ABS8ZJR0</accession>
<keyword evidence="1" id="KW-1133">Transmembrane helix</keyword>
<keyword evidence="1" id="KW-0812">Transmembrane</keyword>
<protein>
    <recommendedName>
        <fullName evidence="4">LysM domain-containing protein</fullName>
    </recommendedName>
</protein>
<proteinExistence type="predicted"/>
<feature type="transmembrane region" description="Helical" evidence="1">
    <location>
        <begin position="12"/>
        <end position="30"/>
    </location>
</feature>
<reference evidence="2 3" key="1">
    <citation type="submission" date="2021-12" db="EMBL/GenBank/DDBJ databases">
        <title>Genome sequence of Kibdelosporangium philippinense ATCC 49844.</title>
        <authorList>
            <person name="Fedorov E.A."/>
            <person name="Omeragic M."/>
            <person name="Shalygina K.F."/>
            <person name="Maclea K.S."/>
        </authorList>
    </citation>
    <scope>NUCLEOTIDE SEQUENCE [LARGE SCALE GENOMIC DNA]</scope>
    <source>
        <strain evidence="2 3">ATCC 49844</strain>
    </source>
</reference>
<organism evidence="2 3">
    <name type="scientific">Kibdelosporangium philippinense</name>
    <dbReference type="NCBI Taxonomy" id="211113"/>
    <lineage>
        <taxon>Bacteria</taxon>
        <taxon>Bacillati</taxon>
        <taxon>Actinomycetota</taxon>
        <taxon>Actinomycetes</taxon>
        <taxon>Pseudonocardiales</taxon>
        <taxon>Pseudonocardiaceae</taxon>
        <taxon>Kibdelosporangium</taxon>
    </lineage>
</organism>
<evidence type="ECO:0000313" key="3">
    <source>
        <dbReference type="Proteomes" id="UP001521150"/>
    </source>
</evidence>
<keyword evidence="1" id="KW-0472">Membrane</keyword>
<dbReference type="RefSeq" id="WP_233729571.1">
    <property type="nucleotide sequence ID" value="NZ_JAJVCN010000003.1"/>
</dbReference>
<evidence type="ECO:0000256" key="1">
    <source>
        <dbReference type="SAM" id="Phobius"/>
    </source>
</evidence>
<dbReference type="EMBL" id="JAJVCN010000003">
    <property type="protein sequence ID" value="MCE7008026.1"/>
    <property type="molecule type" value="Genomic_DNA"/>
</dbReference>
<name>A0ABS8ZJR0_9PSEU</name>
<comment type="caution">
    <text evidence="2">The sequence shown here is derived from an EMBL/GenBank/DDBJ whole genome shotgun (WGS) entry which is preliminary data.</text>
</comment>
<gene>
    <name evidence="2" type="ORF">LWC34_35165</name>
</gene>
<evidence type="ECO:0000313" key="2">
    <source>
        <dbReference type="EMBL" id="MCE7008026.1"/>
    </source>
</evidence>
<evidence type="ECO:0008006" key="4">
    <source>
        <dbReference type="Google" id="ProtNLM"/>
    </source>
</evidence>
<dbReference type="Proteomes" id="UP001521150">
    <property type="component" value="Unassembled WGS sequence"/>
</dbReference>